<feature type="compositionally biased region" description="Acidic residues" evidence="4">
    <location>
        <begin position="379"/>
        <end position="406"/>
    </location>
</feature>
<evidence type="ECO:0000256" key="4">
    <source>
        <dbReference type="SAM" id="MobiDB-lite"/>
    </source>
</evidence>
<keyword evidence="5" id="KW-0472">Membrane</keyword>
<keyword evidence="3" id="KW-0067">ATP-binding</keyword>
<dbReference type="GO" id="GO:0006281">
    <property type="term" value="P:DNA repair"/>
    <property type="evidence" value="ECO:0007669"/>
    <property type="project" value="TreeGrafter"/>
</dbReference>
<dbReference type="Gene3D" id="3.40.50.10810">
    <property type="entry name" value="Tandem AAA-ATPase domain"/>
    <property type="match status" value="1"/>
</dbReference>
<reference evidence="7" key="1">
    <citation type="submission" date="2017-05" db="EMBL/GenBank/DDBJ databases">
        <authorList>
            <person name="Song R."/>
            <person name="Chenine A.L."/>
            <person name="Ruprecht R.M."/>
        </authorList>
    </citation>
    <scope>NUCLEOTIDE SEQUENCE [LARGE SCALE GENOMIC DNA]</scope>
</reference>
<dbReference type="Gene3D" id="3.40.50.300">
    <property type="entry name" value="P-loop containing nucleotide triphosphate hydrolases"/>
    <property type="match status" value="1"/>
</dbReference>
<feature type="region of interest" description="Disordered" evidence="4">
    <location>
        <begin position="511"/>
        <end position="566"/>
    </location>
</feature>
<keyword evidence="2" id="KW-0378">Hydrolase</keyword>
<evidence type="ECO:0000313" key="7">
    <source>
        <dbReference type="Proteomes" id="UP000245764"/>
    </source>
</evidence>
<keyword evidence="5" id="KW-0812">Transmembrane</keyword>
<protein>
    <recommendedName>
        <fullName evidence="8">SNF2 N-terminal domain-containing protein</fullName>
    </recommendedName>
</protein>
<dbReference type="GO" id="GO:0016787">
    <property type="term" value="F:hydrolase activity"/>
    <property type="evidence" value="ECO:0007669"/>
    <property type="project" value="UniProtKB-KW"/>
</dbReference>
<organism evidence="6 7">
    <name type="scientific">Zymoseptoria tritici ST99CH_1E4</name>
    <dbReference type="NCBI Taxonomy" id="1276532"/>
    <lineage>
        <taxon>Eukaryota</taxon>
        <taxon>Fungi</taxon>
        <taxon>Dikarya</taxon>
        <taxon>Ascomycota</taxon>
        <taxon>Pezizomycotina</taxon>
        <taxon>Dothideomycetes</taxon>
        <taxon>Dothideomycetidae</taxon>
        <taxon>Mycosphaerellales</taxon>
        <taxon>Mycosphaerellaceae</taxon>
        <taxon>Zymoseptoria</taxon>
    </lineage>
</organism>
<sequence>MEFEELKYKGRPVDEWDETECWEVMGVIPPARRPAERDMEAALKKLSIETGSSHELDALVIQLCMIKDLPTEPPQIVIDGLQRTQNIINFPGNEDTIDLHEKQAWCLRMQKAALFALLRSIQGKKFPLPTPPAAKMKPKTQLLRPVADLQAPVNQFQRIGQVKTNEPESAYTWQAKLTQECVLVVKRRYREGEEVEAADDGGDGLDRDILMEYNGTMRVSQESCQIPLRIYRRTASAHQSRMTAADVDYAAIEEKVKREFSLQREQEVYFSIPGFDPTACNERSFAALIRQYVYMPDACRPYFHLFISTHDGEMRPSLMKHRTSAVNERQDSVLADVLSSTSAVVEDDVMMKPQSQTGIASKEVEEEERALTTPQAEAAEVEEDVYLDDEGDLSSPQTEDDDSEYSSDDKEADAEKSPGTFTAITVVDAEAEAEAAAAAKEDDDRFEEAGEDEDLAWVKKYNCQWVLKQSKEAREEPKRDVMYHEGLCREFGRMDIGMNMDQRHYREVVLEEPDFPSQPSEVNKKYCKDQDDEPEPDHGNMDQDGNTATKADETGKSRDPGAHLGKFGKEVMQEVADVISRHHEEYQGVSILEHAAEFWNVPRRLLENSRLQVPFRWLCEGKRLKSFQLVGILTMLIKGCGPEHGVILADEMGFGKTIETWVAVVVRNFITKAFQAVQEEWDSDMPDNERKHLHPDCAEEGDKCPLQQAGHLHGQYWDENIFFPCPCERWSVTRRLLKSMPGGALIRPPASLVPVWVSEWSAFIDMEKADMYLRVACKETGPWTKSEDIRMQDLTKVDLKWLQLNDDGSIPDDSSAYVTVVSPDDIRKHIVKNLGGGYHTSDNRQRLKVRLFWGWFSQDEFHLEFNEGKGFLTLIEAVMDDQDYQIVFISGTPMDKNIMAPVEPIRLMQSAFASHQPPVRKVTGLAWNEVEQRWQQEGNGWVDERLVKTTVQPRKPRDLPKPDPYDKFTWKRHAKPDRRRKLHDQDPERTEKRAPAIQDEAETEEFNAEQTDSRTERKVIEARRQRLLLDQLRAEDEDRRMAEVLGHWWTEFKSLAVAMNKVLLNKVDPHHNKVNKEIMERNDLGRRMFRGVAQTYLLRRTWRTRWWDGKRCVRMPRQRAWDVVFTLPGDQVERLKNLSDSQRREIEANIQAKVAKQEEENKTSARRGLKLKDPIDVEDEKRKEEERLLNVPTDNLQRIASTLPGVFARKDDFERGKGRSWKLRDITADAINAKMSSEQGSEPGKWDDKDFIKFCRLLVEGDKGKGITGGPKVNWMRDMMLRLRKMKKAGLFFSFHITVAAVVYVYMKHVKLMENCALIHANMDLGVRTAYMARFQQTDLKTSKETMAKGIPDKIDYLFSTYLLMGAGYTLTRANYTVLMDPATAEQDEIQAAARAHRLNQMRDVCFVFRLVATNSPIEEKILSFQDARAERSNEMVEGVKKGVT</sequence>
<feature type="compositionally biased region" description="Basic and acidic residues" evidence="4">
    <location>
        <begin position="550"/>
        <end position="566"/>
    </location>
</feature>
<dbReference type="GO" id="GO:0005524">
    <property type="term" value="F:ATP binding"/>
    <property type="evidence" value="ECO:0007669"/>
    <property type="project" value="UniProtKB-KW"/>
</dbReference>
<feature type="compositionally biased region" description="Basic and acidic residues" evidence="4">
    <location>
        <begin position="407"/>
        <end position="416"/>
    </location>
</feature>
<dbReference type="SUPFAM" id="SSF52540">
    <property type="entry name" value="P-loop containing nucleoside triphosphate hydrolases"/>
    <property type="match status" value="2"/>
</dbReference>
<dbReference type="InterPro" id="IPR027417">
    <property type="entry name" value="P-loop_NTPase"/>
</dbReference>
<gene>
    <name evidence="6" type="ORF">ZT1E4_G3870</name>
</gene>
<dbReference type="InterPro" id="IPR050628">
    <property type="entry name" value="SNF2_RAD54_helicase_TF"/>
</dbReference>
<evidence type="ECO:0000256" key="5">
    <source>
        <dbReference type="SAM" id="Phobius"/>
    </source>
</evidence>
<name>A0A2H1G4K2_ZYMTR</name>
<dbReference type="InterPro" id="IPR038718">
    <property type="entry name" value="SNF2-like_sf"/>
</dbReference>
<keyword evidence="1" id="KW-0547">Nucleotide-binding</keyword>
<feature type="transmembrane region" description="Helical" evidence="5">
    <location>
        <begin position="1289"/>
        <end position="1307"/>
    </location>
</feature>
<feature type="region of interest" description="Disordered" evidence="4">
    <location>
        <begin position="948"/>
        <end position="1016"/>
    </location>
</feature>
<feature type="compositionally biased region" description="Basic and acidic residues" evidence="4">
    <location>
        <begin position="955"/>
        <end position="969"/>
    </location>
</feature>
<feature type="compositionally biased region" description="Basic and acidic residues" evidence="4">
    <location>
        <begin position="983"/>
        <end position="994"/>
    </location>
</feature>
<accession>A0A2H1G4K2</accession>
<feature type="region of interest" description="Disordered" evidence="4">
    <location>
        <begin position="348"/>
        <end position="420"/>
    </location>
</feature>
<evidence type="ECO:0008006" key="8">
    <source>
        <dbReference type="Google" id="ProtNLM"/>
    </source>
</evidence>
<dbReference type="PANTHER" id="PTHR45626">
    <property type="entry name" value="TRANSCRIPTION TERMINATION FACTOR 2-RELATED"/>
    <property type="match status" value="1"/>
</dbReference>
<dbReference type="GO" id="GO:0008094">
    <property type="term" value="F:ATP-dependent activity, acting on DNA"/>
    <property type="evidence" value="ECO:0007669"/>
    <property type="project" value="TreeGrafter"/>
</dbReference>
<feature type="compositionally biased region" description="Basic residues" evidence="4">
    <location>
        <begin position="970"/>
        <end position="982"/>
    </location>
</feature>
<dbReference type="Proteomes" id="UP000245764">
    <property type="component" value="Chromosome 3"/>
</dbReference>
<proteinExistence type="predicted"/>
<dbReference type="EMBL" id="LT854255">
    <property type="protein sequence ID" value="SMR48480.1"/>
    <property type="molecule type" value="Genomic_DNA"/>
</dbReference>
<evidence type="ECO:0000256" key="1">
    <source>
        <dbReference type="ARBA" id="ARBA00022741"/>
    </source>
</evidence>
<evidence type="ECO:0000313" key="6">
    <source>
        <dbReference type="EMBL" id="SMR48480.1"/>
    </source>
</evidence>
<keyword evidence="5" id="KW-1133">Transmembrane helix</keyword>
<evidence type="ECO:0000256" key="3">
    <source>
        <dbReference type="ARBA" id="ARBA00022840"/>
    </source>
</evidence>
<evidence type="ECO:0000256" key="2">
    <source>
        <dbReference type="ARBA" id="ARBA00022801"/>
    </source>
</evidence>
<dbReference type="GO" id="GO:0005634">
    <property type="term" value="C:nucleus"/>
    <property type="evidence" value="ECO:0007669"/>
    <property type="project" value="TreeGrafter"/>
</dbReference>